<evidence type="ECO:0000313" key="2">
    <source>
        <dbReference type="Proteomes" id="UP000600139"/>
    </source>
</evidence>
<evidence type="ECO:0000313" key="1">
    <source>
        <dbReference type="EMBL" id="MBK1818263.1"/>
    </source>
</evidence>
<gene>
    <name evidence="1" type="ORF">JIN84_21760</name>
</gene>
<reference evidence="1" key="1">
    <citation type="submission" date="2021-01" db="EMBL/GenBank/DDBJ databases">
        <title>Modified the classification status of verrucomicrobia.</title>
        <authorList>
            <person name="Feng X."/>
        </authorList>
    </citation>
    <scope>NUCLEOTIDE SEQUENCE</scope>
    <source>
        <strain evidence="1">JCM 18052</strain>
    </source>
</reference>
<sequence>MKPNLFSLATNELSQDAFIAWLLQWAAPENLSENPGLNAVAVAFVNRLIWLQGTAPTQLTRVKAGRQWSNIDIWAEVNDSHLIVIEDKIGSGQHSDQLARYRKTGVDWCKEHRCELICVYLKTQSDSASNLKRVTEQGFAVFSRLEFLDLLNAHEVTSDIYNDFRDRLRQIESREARFIDNKIGTWTAEDWKGLYQRIEQTRGLVNWGYVPNPSGGFWNAVLNWYDFEGYCPYMQIEQGNLCFKVGEVYDDRREVRDRFHRLLMNSSTPESGLQRPGRFGNGTYMTVAVVPREVWLGKDDDLLDFDSLVTRLNAYQSWLVGVLASAQPVPANAN</sequence>
<proteinExistence type="predicted"/>
<keyword evidence="2" id="KW-1185">Reference proteome</keyword>
<dbReference type="InterPro" id="IPR029470">
    <property type="entry name" value="PDDEXK_4"/>
</dbReference>
<accession>A0A934R995</accession>
<comment type="caution">
    <text evidence="1">The sequence shown here is derived from an EMBL/GenBank/DDBJ whole genome shotgun (WGS) entry which is preliminary data.</text>
</comment>
<dbReference type="EMBL" id="JAENIK010000013">
    <property type="protein sequence ID" value="MBK1818263.1"/>
    <property type="molecule type" value="Genomic_DNA"/>
</dbReference>
<dbReference type="RefSeq" id="WP_200353212.1">
    <property type="nucleotide sequence ID" value="NZ_BAABHZ010000002.1"/>
</dbReference>
<name>A0A934R995_9BACT</name>
<organism evidence="1 2">
    <name type="scientific">Luteolibacter yonseiensis</name>
    <dbReference type="NCBI Taxonomy" id="1144680"/>
    <lineage>
        <taxon>Bacteria</taxon>
        <taxon>Pseudomonadati</taxon>
        <taxon>Verrucomicrobiota</taxon>
        <taxon>Verrucomicrobiia</taxon>
        <taxon>Verrucomicrobiales</taxon>
        <taxon>Verrucomicrobiaceae</taxon>
        <taxon>Luteolibacter</taxon>
    </lineage>
</organism>
<dbReference type="Pfam" id="PF14281">
    <property type="entry name" value="PDDEXK_4"/>
    <property type="match status" value="1"/>
</dbReference>
<dbReference type="AlphaFoldDB" id="A0A934R995"/>
<dbReference type="Proteomes" id="UP000600139">
    <property type="component" value="Unassembled WGS sequence"/>
</dbReference>
<protein>
    <submittedName>
        <fullName evidence="1">PD-(D/E)XK nuclease family protein</fullName>
    </submittedName>
</protein>